<organism evidence="1">
    <name type="scientific">Cladocopium goreaui</name>
    <dbReference type="NCBI Taxonomy" id="2562237"/>
    <lineage>
        <taxon>Eukaryota</taxon>
        <taxon>Sar</taxon>
        <taxon>Alveolata</taxon>
        <taxon>Dinophyceae</taxon>
        <taxon>Suessiales</taxon>
        <taxon>Symbiodiniaceae</taxon>
        <taxon>Cladocopium</taxon>
    </lineage>
</organism>
<keyword evidence="3" id="KW-1185">Reference proteome</keyword>
<dbReference type="GO" id="GO:0003676">
    <property type="term" value="F:nucleic acid binding"/>
    <property type="evidence" value="ECO:0007669"/>
    <property type="project" value="InterPro"/>
</dbReference>
<dbReference type="OrthoDB" id="414391at2759"/>
<comment type="caution">
    <text evidence="1">The sequence shown here is derived from an EMBL/GenBank/DDBJ whole genome shotgun (WGS) entry which is preliminary data.</text>
</comment>
<dbReference type="InterPro" id="IPR012337">
    <property type="entry name" value="RNaseH-like_sf"/>
</dbReference>
<reference evidence="1" key="1">
    <citation type="submission" date="2022-10" db="EMBL/GenBank/DDBJ databases">
        <authorList>
            <person name="Chen Y."/>
            <person name="Dougan E. K."/>
            <person name="Chan C."/>
            <person name="Rhodes N."/>
            <person name="Thang M."/>
        </authorList>
    </citation>
    <scope>NUCLEOTIDE SEQUENCE</scope>
</reference>
<accession>A0A9P1DAB9</accession>
<evidence type="ECO:0000313" key="2">
    <source>
        <dbReference type="EMBL" id="CAL1160434.1"/>
    </source>
</evidence>
<dbReference type="InterPro" id="IPR036397">
    <property type="entry name" value="RNaseH_sf"/>
</dbReference>
<gene>
    <name evidence="1" type="ORF">C1SCF055_LOCUS32642</name>
</gene>
<proteinExistence type="predicted"/>
<dbReference type="EMBL" id="CAMXCT030003957">
    <property type="protein sequence ID" value="CAL4794371.1"/>
    <property type="molecule type" value="Genomic_DNA"/>
</dbReference>
<protein>
    <recommendedName>
        <fullName evidence="4">RNase H type-1 domain-containing protein</fullName>
    </recommendedName>
</protein>
<name>A0A9P1DAB9_9DINO</name>
<reference evidence="2" key="2">
    <citation type="submission" date="2024-04" db="EMBL/GenBank/DDBJ databases">
        <authorList>
            <person name="Chen Y."/>
            <person name="Shah S."/>
            <person name="Dougan E. K."/>
            <person name="Thang M."/>
            <person name="Chan C."/>
        </authorList>
    </citation>
    <scope>NUCLEOTIDE SEQUENCE [LARGE SCALE GENOMIC DNA]</scope>
</reference>
<dbReference type="EMBL" id="CAMXCT020003957">
    <property type="protein sequence ID" value="CAL1160434.1"/>
    <property type="molecule type" value="Genomic_DNA"/>
</dbReference>
<evidence type="ECO:0000313" key="1">
    <source>
        <dbReference type="EMBL" id="CAI4007059.1"/>
    </source>
</evidence>
<evidence type="ECO:0000313" key="3">
    <source>
        <dbReference type="Proteomes" id="UP001152797"/>
    </source>
</evidence>
<sequence>MPIIDTFNYVPRIADLDYDREVMNMLQLSGQHRPSHEAWPDFLRRPSPCAIHECKVGEENQRDPAVLTMETLPAPEVGRPELIFGEMVHFLHSLQSLWDSYAERETEEEGRVLYVNTWYTDHERAPQCHTMRAVRLLGDAWNWPDRLAEAWDDWIDPDAVIDFYLIRPTPRASASSSLAVPHILIVQHPRAGFCSIHLTVVDTENRAMPLRMLVTIAPRQITKLIFYDLIGYRHDRMVPSLIDCMISHGEHDIQNEEVFFTQHGHSFLIILNHMRDIITRLATAGASSSSSSSTGLNLLQRSVQRKVLQLEELLSLPATPVSADQDTEALQVLWAKPMSPHPDYIELPANADNQMIHQELATWGIQGRAVVCRERGRVACFDTDSANGHHYVLVNLDIEDENAVFLHTSQQLMTEHDLIAHLHQLGFWRALIRSHDEIYQQIYKICFEDQKVVMQQPQKHRAGVPTWPPMQFGPIGRKPFFIPEKSIESEHIIDIGIDEADLLDLFCSHDDVLFQNFEGLELPEPLQQAVDSCAQDIPDEELNRLLIYTDGSSLGQSKHQPPLRAEEEGTGDTWAMVVLGERYDPPGLKLLGWSAHGIHYDTASHAHLRATRIGADVAEKEGLVWAGIWRLSQNWNIHTCFRSDSSVALGQASGHLGTGNADETFEVLRGVYQAVEAALGPKGYAYSHVAGHAGEPWNELCDWLAKMERSKSFYAKRPRLDMRKWRKAFGHLWIAIGDHRDLPKFSGRGLHAPAPQLPPAKKSVCTFNTARHKQRTVNLRVSVCTANVNSLGAAPHGHAGKIDYLRKQQRDLKFNFIGMQETKAQEICSCVDQIYRLVFDHTMINLKIAEEILHDYEPAAWNENIEQHVEHFNQQVLHGLHRLCPRQKNRAKKPYVNEHLWNLRSQKIKLKGQLRQLAHRQRDERLVVFFEAWAKARHGTEFQKSDRFWSYGTTLRCSNLRLVAAYHKATHELRNGLKKSKRQLVQEKFASLSPNVSAGQILQELRPFIGPSNLKKLKVGNLPYIKNAEGQHCTLPNEAIETWSEFFRQMEGGTRMSLECQRDQWIENLAAFRQKAFNIDGQELPRLVDLEAAYRRVQPTKAVGPDGVHPAFCKAAPQLLARKTFGQLLKLTTHGQESLVHKGGVLHPVWKMKGPKDLCTSYRSILISSHVGKCLHRSIRQRQNTLFTKFLQKEQLGGRPRVPVSMGVHLGRAFLRSRTSLGHNVAMLYLDLTEAFYRILRPLVIGGEVDDSLILYVGARLGLSEDLLQELHQHLEETPATAAAGLPAHMQNTIRALHEDTHFHIRGQTDTCRTVLGSRPGDSFADVIFSYLWGRILHRLQAHLFGLGLGEHVNAEEGLRLPSTPASPALPQQAFLGPTWMDDTCVCVSDPCHERLERKIMQATGILLAGTM</sequence>
<dbReference type="SUPFAM" id="SSF53098">
    <property type="entry name" value="Ribonuclease H-like"/>
    <property type="match status" value="1"/>
</dbReference>
<dbReference type="EMBL" id="CAMXCT010003957">
    <property type="protein sequence ID" value="CAI4007059.1"/>
    <property type="molecule type" value="Genomic_DNA"/>
</dbReference>
<evidence type="ECO:0008006" key="4">
    <source>
        <dbReference type="Google" id="ProtNLM"/>
    </source>
</evidence>
<dbReference type="Gene3D" id="3.30.420.10">
    <property type="entry name" value="Ribonuclease H-like superfamily/Ribonuclease H"/>
    <property type="match status" value="1"/>
</dbReference>
<dbReference type="Proteomes" id="UP001152797">
    <property type="component" value="Unassembled WGS sequence"/>
</dbReference>